<sequence>MTNLQPDTLICNPHACEVVSTVDIDAAAPDVWTVVGDFAGFPAFIPALSHIEMTGAGVRSVRKKFFHDGNIVIEQLNSRDDQALHMTWSLIYDTLGIGNLWAAMSVEALPGERARATWRIVADPAEGGAEVAAFQGFLQGFADEALGNVRRMFE</sequence>
<dbReference type="InterPro" id="IPR023393">
    <property type="entry name" value="START-like_dom_sf"/>
</dbReference>
<accession>A0A0D5Y8L9</accession>
<dbReference type="KEGG" id="pcz:PCL1606_59510"/>
<proteinExistence type="predicted"/>
<organism evidence="1 2">
    <name type="scientific">Pseudomonas chlororaphis</name>
    <dbReference type="NCBI Taxonomy" id="587753"/>
    <lineage>
        <taxon>Bacteria</taxon>
        <taxon>Pseudomonadati</taxon>
        <taxon>Pseudomonadota</taxon>
        <taxon>Gammaproteobacteria</taxon>
        <taxon>Pseudomonadales</taxon>
        <taxon>Pseudomonadaceae</taxon>
        <taxon>Pseudomonas</taxon>
    </lineage>
</organism>
<gene>
    <name evidence="1" type="ORF">PCL1606_59510</name>
</gene>
<dbReference type="CDD" id="cd07821">
    <property type="entry name" value="PYR_PYL_RCAR_like"/>
    <property type="match status" value="1"/>
</dbReference>
<dbReference type="Proteomes" id="UP000032748">
    <property type="component" value="Chromosome"/>
</dbReference>
<dbReference type="Pfam" id="PF10604">
    <property type="entry name" value="Polyketide_cyc2"/>
    <property type="match status" value="1"/>
</dbReference>
<dbReference type="InterPro" id="IPR019587">
    <property type="entry name" value="Polyketide_cyclase/dehydratase"/>
</dbReference>
<dbReference type="OrthoDB" id="6981485at2"/>
<dbReference type="RefSeq" id="WP_045886552.1">
    <property type="nucleotide sequence ID" value="NZ_CP011110.1"/>
</dbReference>
<dbReference type="AlphaFoldDB" id="A0A0D5Y8L9"/>
<evidence type="ECO:0000313" key="1">
    <source>
        <dbReference type="EMBL" id="AKA27394.1"/>
    </source>
</evidence>
<name>A0A0D5Y8L9_9PSED</name>
<dbReference type="PATRIC" id="fig|587753.10.peg.5933"/>
<dbReference type="EMBL" id="CP011110">
    <property type="protein sequence ID" value="AKA27394.1"/>
    <property type="molecule type" value="Genomic_DNA"/>
</dbReference>
<dbReference type="SUPFAM" id="SSF55961">
    <property type="entry name" value="Bet v1-like"/>
    <property type="match status" value="1"/>
</dbReference>
<protein>
    <submittedName>
        <fullName evidence="1">Polyketide cyclase</fullName>
    </submittedName>
</protein>
<evidence type="ECO:0000313" key="2">
    <source>
        <dbReference type="Proteomes" id="UP000032748"/>
    </source>
</evidence>
<reference evidence="1 2" key="1">
    <citation type="journal article" date="2015" name="Mol. Plant Microbe Interact.">
        <title>Comparative Genomic Analysis of Pseudomonas chlororaphis PCL1606 Reveals New Insight into Antifungal Compounds Involved in Biocontrol.</title>
        <authorList>
            <person name="Calderon C.E."/>
            <person name="Ramos C."/>
            <person name="de Vicente A."/>
            <person name="Cazorla F.M."/>
        </authorList>
    </citation>
    <scope>NUCLEOTIDE SEQUENCE [LARGE SCALE GENOMIC DNA]</scope>
    <source>
        <strain evidence="1 2">PCL1606</strain>
    </source>
</reference>
<dbReference type="Gene3D" id="3.30.530.20">
    <property type="match status" value="1"/>
</dbReference>